<feature type="domain" description="RING-type" evidence="9">
    <location>
        <begin position="1"/>
        <end position="233"/>
    </location>
</feature>
<name>A0AAE0M548_9PEZI</name>
<evidence type="ECO:0000256" key="2">
    <source>
        <dbReference type="ARBA" id="ARBA00022679"/>
    </source>
</evidence>
<dbReference type="InterPro" id="IPR013083">
    <property type="entry name" value="Znf_RING/FYVE/PHD"/>
</dbReference>
<sequence length="619" mass="68643">MATCAVCWDEIPLDRMVQCNAEPALDQKCHQFCLPCVRRYAASEVATGKPQLACMVSGDGCKAVFTQPQMDRFLDENSQARLDLNGRRAAMRAAGADLGSLEICPFCFVQADEVVAVEDAPELACQNPKCGIVSCRHCRNHAHTPKTCEEVGGRTDGPSSMSLEEQLRDMVSEAMVRKCNECGTRYVKGHGCNKVVCPVCKTSQCYLCGKTLDKTTAPYSHFDNPWSEDSTKCAIHKKTTEIYGDAVVAAARELRKKAVKERSGELDDEALDDEIFEAVKKLLNDAPKDHQDPFIRFHGDDPFALDADVYENGFYDDEFDDEFNEEDGEGDFLDDDDQDLIQEGWALRGGDVEAAVPGPGFPDKLVNDRVPYAPATLPPRPPAPVPVAQPAPIHPLPLGPTRATMGQALPDSGNPAYAPAQGLPPRPPIQTAAAHPQPLQEQPGQYPNLPPRPAPPTISRFERGLQQLRQPGQPVIPYDPGLMDRIFDQVRAARQQQNQNAQLPPRPPMRAEAAHPQPQQQQPARRHPQLPPRPPLPQIRAQRRPQQPTNPQLPLPTFNPRRYPFDATRPPTLQGLTPFNPRLRDEPDPPLVGPFNPGLMNQPRKQRKRKRDEDPEEGE</sequence>
<feature type="region of interest" description="Disordered" evidence="8">
    <location>
        <begin position="493"/>
        <end position="619"/>
    </location>
</feature>
<dbReference type="Pfam" id="PF26200">
    <property type="entry name" value="Rcat_RNF216"/>
    <property type="match status" value="1"/>
</dbReference>
<dbReference type="PANTHER" id="PTHR22770:SF47">
    <property type="entry name" value="E3 UBIQUITIN-PROTEIN LIGASE RNF216"/>
    <property type="match status" value="1"/>
</dbReference>
<proteinExistence type="predicted"/>
<evidence type="ECO:0000256" key="1">
    <source>
        <dbReference type="ARBA" id="ARBA00004906"/>
    </source>
</evidence>
<dbReference type="SUPFAM" id="SSF57850">
    <property type="entry name" value="RING/U-box"/>
    <property type="match status" value="1"/>
</dbReference>
<feature type="compositionally biased region" description="Pro residues" evidence="8">
    <location>
        <begin position="376"/>
        <end position="398"/>
    </location>
</feature>
<feature type="compositionally biased region" description="Low complexity" evidence="8">
    <location>
        <begin position="514"/>
        <end position="523"/>
    </location>
</feature>
<keyword evidence="6" id="KW-0833">Ubl conjugation pathway</keyword>
<keyword evidence="2" id="KW-0808">Transferase</keyword>
<keyword evidence="4" id="KW-0677">Repeat</keyword>
<evidence type="ECO:0000259" key="9">
    <source>
        <dbReference type="PROSITE" id="PS51873"/>
    </source>
</evidence>
<comment type="caution">
    <text evidence="10">The sequence shown here is derived from an EMBL/GenBank/DDBJ whole genome shotgun (WGS) entry which is preliminary data.</text>
</comment>
<organism evidence="10 11">
    <name type="scientific">Apodospora peruviana</name>
    <dbReference type="NCBI Taxonomy" id="516989"/>
    <lineage>
        <taxon>Eukaryota</taxon>
        <taxon>Fungi</taxon>
        <taxon>Dikarya</taxon>
        <taxon>Ascomycota</taxon>
        <taxon>Pezizomycotina</taxon>
        <taxon>Sordariomycetes</taxon>
        <taxon>Sordariomycetidae</taxon>
        <taxon>Sordariales</taxon>
        <taxon>Lasiosphaeriaceae</taxon>
        <taxon>Apodospora</taxon>
    </lineage>
</organism>
<feature type="compositionally biased region" description="Low complexity" evidence="8">
    <location>
        <begin position="493"/>
        <end position="503"/>
    </location>
</feature>
<dbReference type="InterPro" id="IPR044066">
    <property type="entry name" value="TRIAD_supradom"/>
</dbReference>
<accession>A0AAE0M548</accession>
<keyword evidence="5" id="KW-0863">Zinc-finger</keyword>
<evidence type="ECO:0000256" key="5">
    <source>
        <dbReference type="ARBA" id="ARBA00022771"/>
    </source>
</evidence>
<protein>
    <recommendedName>
        <fullName evidence="9">RING-type domain-containing protein</fullName>
    </recommendedName>
</protein>
<dbReference type="CDD" id="cd20339">
    <property type="entry name" value="BRcat_RBR_RNF216"/>
    <property type="match status" value="1"/>
</dbReference>
<evidence type="ECO:0000256" key="6">
    <source>
        <dbReference type="ARBA" id="ARBA00022786"/>
    </source>
</evidence>
<dbReference type="PANTHER" id="PTHR22770">
    <property type="entry name" value="UBIQUITIN CONJUGATING ENZYME 7 INTERACTING PROTEIN-RELATED"/>
    <property type="match status" value="1"/>
</dbReference>
<keyword evidence="11" id="KW-1185">Reference proteome</keyword>
<dbReference type="Gene3D" id="3.30.40.10">
    <property type="entry name" value="Zinc/RING finger domain, C3HC4 (zinc finger)"/>
    <property type="match status" value="1"/>
</dbReference>
<dbReference type="InterPro" id="IPR051628">
    <property type="entry name" value="LUBAC_E3_Ligases"/>
</dbReference>
<evidence type="ECO:0000256" key="8">
    <source>
        <dbReference type="SAM" id="MobiDB-lite"/>
    </source>
</evidence>
<evidence type="ECO:0000313" key="11">
    <source>
        <dbReference type="Proteomes" id="UP001283341"/>
    </source>
</evidence>
<feature type="compositionally biased region" description="Low complexity" evidence="8">
    <location>
        <begin position="538"/>
        <end position="560"/>
    </location>
</feature>
<evidence type="ECO:0000256" key="7">
    <source>
        <dbReference type="ARBA" id="ARBA00022833"/>
    </source>
</evidence>
<evidence type="ECO:0000256" key="4">
    <source>
        <dbReference type="ARBA" id="ARBA00022737"/>
    </source>
</evidence>
<feature type="region of interest" description="Disordered" evidence="8">
    <location>
        <begin position="372"/>
        <end position="459"/>
    </location>
</feature>
<gene>
    <name evidence="10" type="ORF">B0H66DRAFT_623415</name>
</gene>
<evidence type="ECO:0000313" key="10">
    <source>
        <dbReference type="EMBL" id="KAK3319053.1"/>
    </source>
</evidence>
<reference evidence="10" key="2">
    <citation type="submission" date="2023-06" db="EMBL/GenBank/DDBJ databases">
        <authorList>
            <consortium name="Lawrence Berkeley National Laboratory"/>
            <person name="Haridas S."/>
            <person name="Hensen N."/>
            <person name="Bonometti L."/>
            <person name="Westerberg I."/>
            <person name="Brannstrom I.O."/>
            <person name="Guillou S."/>
            <person name="Cros-Aarteil S."/>
            <person name="Calhoun S."/>
            <person name="Kuo A."/>
            <person name="Mondo S."/>
            <person name="Pangilinan J."/>
            <person name="Riley R."/>
            <person name="Labutti K."/>
            <person name="Andreopoulos B."/>
            <person name="Lipzen A."/>
            <person name="Chen C."/>
            <person name="Yanf M."/>
            <person name="Daum C."/>
            <person name="Ng V."/>
            <person name="Clum A."/>
            <person name="Steindorff A."/>
            <person name="Ohm R."/>
            <person name="Martin F."/>
            <person name="Silar P."/>
            <person name="Natvig D."/>
            <person name="Lalanne C."/>
            <person name="Gautier V."/>
            <person name="Ament-Velasquez S.L."/>
            <person name="Kruys A."/>
            <person name="Hutchinson M.I."/>
            <person name="Powell A.J."/>
            <person name="Barry K."/>
            <person name="Miller A.N."/>
            <person name="Grigoriev I.V."/>
            <person name="Debuchy R."/>
            <person name="Gladieux P."/>
            <person name="Thoren M.H."/>
            <person name="Johannesson H."/>
        </authorList>
    </citation>
    <scope>NUCLEOTIDE SEQUENCE</scope>
    <source>
        <strain evidence="10">CBS 118394</strain>
    </source>
</reference>
<evidence type="ECO:0000256" key="3">
    <source>
        <dbReference type="ARBA" id="ARBA00022723"/>
    </source>
</evidence>
<comment type="pathway">
    <text evidence="1">Protein modification; protein ubiquitination.</text>
</comment>
<dbReference type="Gene3D" id="1.20.120.1750">
    <property type="match status" value="1"/>
</dbReference>
<dbReference type="EMBL" id="JAUEDM010000004">
    <property type="protein sequence ID" value="KAK3319053.1"/>
    <property type="molecule type" value="Genomic_DNA"/>
</dbReference>
<dbReference type="GO" id="GO:0016740">
    <property type="term" value="F:transferase activity"/>
    <property type="evidence" value="ECO:0007669"/>
    <property type="project" value="UniProtKB-KW"/>
</dbReference>
<dbReference type="GO" id="GO:0008270">
    <property type="term" value="F:zinc ion binding"/>
    <property type="evidence" value="ECO:0007669"/>
    <property type="project" value="UniProtKB-KW"/>
</dbReference>
<dbReference type="AlphaFoldDB" id="A0AAE0M548"/>
<keyword evidence="7" id="KW-0862">Zinc</keyword>
<dbReference type="PROSITE" id="PS51873">
    <property type="entry name" value="TRIAD"/>
    <property type="match status" value="1"/>
</dbReference>
<reference evidence="10" key="1">
    <citation type="journal article" date="2023" name="Mol. Phylogenet. Evol.">
        <title>Genome-scale phylogeny and comparative genomics of the fungal order Sordariales.</title>
        <authorList>
            <person name="Hensen N."/>
            <person name="Bonometti L."/>
            <person name="Westerberg I."/>
            <person name="Brannstrom I.O."/>
            <person name="Guillou S."/>
            <person name="Cros-Aarteil S."/>
            <person name="Calhoun S."/>
            <person name="Haridas S."/>
            <person name="Kuo A."/>
            <person name="Mondo S."/>
            <person name="Pangilinan J."/>
            <person name="Riley R."/>
            <person name="LaButti K."/>
            <person name="Andreopoulos B."/>
            <person name="Lipzen A."/>
            <person name="Chen C."/>
            <person name="Yan M."/>
            <person name="Daum C."/>
            <person name="Ng V."/>
            <person name="Clum A."/>
            <person name="Steindorff A."/>
            <person name="Ohm R.A."/>
            <person name="Martin F."/>
            <person name="Silar P."/>
            <person name="Natvig D.O."/>
            <person name="Lalanne C."/>
            <person name="Gautier V."/>
            <person name="Ament-Velasquez S.L."/>
            <person name="Kruys A."/>
            <person name="Hutchinson M.I."/>
            <person name="Powell A.J."/>
            <person name="Barry K."/>
            <person name="Miller A.N."/>
            <person name="Grigoriev I.V."/>
            <person name="Debuchy R."/>
            <person name="Gladieux P."/>
            <person name="Hiltunen Thoren M."/>
            <person name="Johannesson H."/>
        </authorList>
    </citation>
    <scope>NUCLEOTIDE SEQUENCE</scope>
    <source>
        <strain evidence="10">CBS 118394</strain>
    </source>
</reference>
<dbReference type="Proteomes" id="UP001283341">
    <property type="component" value="Unassembled WGS sequence"/>
</dbReference>
<keyword evidence="3" id="KW-0479">Metal-binding</keyword>
<dbReference type="InterPro" id="IPR047545">
    <property type="entry name" value="BRcat_RBR_RNF216"/>
</dbReference>